<keyword evidence="2" id="KW-0812">Transmembrane</keyword>
<protein>
    <submittedName>
        <fullName evidence="3">DUF6653 family protein</fullName>
    </submittedName>
</protein>
<evidence type="ECO:0000313" key="4">
    <source>
        <dbReference type="Proteomes" id="UP001596201"/>
    </source>
</evidence>
<evidence type="ECO:0000313" key="3">
    <source>
        <dbReference type="EMBL" id="MFC5368118.1"/>
    </source>
</evidence>
<gene>
    <name evidence="3" type="ORF">ACFPJ5_14375</name>
</gene>
<comment type="caution">
    <text evidence="3">The sequence shown here is derived from an EMBL/GenBank/DDBJ whole genome shotgun (WGS) entry which is preliminary data.</text>
</comment>
<proteinExistence type="predicted"/>
<organism evidence="3 4">
    <name type="scientific">Salinirubrum litoreum</name>
    <dbReference type="NCBI Taxonomy" id="1126234"/>
    <lineage>
        <taxon>Archaea</taxon>
        <taxon>Methanobacteriati</taxon>
        <taxon>Methanobacteriota</taxon>
        <taxon>Stenosarchaea group</taxon>
        <taxon>Halobacteria</taxon>
        <taxon>Halobacteriales</taxon>
        <taxon>Haloferacaceae</taxon>
        <taxon>Salinirubrum</taxon>
    </lineage>
</organism>
<keyword evidence="4" id="KW-1185">Reference proteome</keyword>
<feature type="transmembrane region" description="Helical" evidence="2">
    <location>
        <begin position="82"/>
        <end position="99"/>
    </location>
</feature>
<dbReference type="Pfam" id="PF20358">
    <property type="entry name" value="DUF6653"/>
    <property type="match status" value="1"/>
</dbReference>
<dbReference type="AlphaFoldDB" id="A0ABD5RE71"/>
<feature type="region of interest" description="Disordered" evidence="1">
    <location>
        <begin position="1"/>
        <end position="42"/>
    </location>
</feature>
<feature type="transmembrane region" description="Helical" evidence="2">
    <location>
        <begin position="151"/>
        <end position="172"/>
    </location>
</feature>
<feature type="compositionally biased region" description="Low complexity" evidence="1">
    <location>
        <begin position="27"/>
        <end position="42"/>
    </location>
</feature>
<dbReference type="Proteomes" id="UP001596201">
    <property type="component" value="Unassembled WGS sequence"/>
</dbReference>
<feature type="compositionally biased region" description="Acidic residues" evidence="1">
    <location>
        <begin position="1"/>
        <end position="15"/>
    </location>
</feature>
<evidence type="ECO:0000256" key="2">
    <source>
        <dbReference type="SAM" id="Phobius"/>
    </source>
</evidence>
<dbReference type="InterPro" id="IPR046595">
    <property type="entry name" value="DUF6653"/>
</dbReference>
<accession>A0ABD5RE71</accession>
<keyword evidence="2" id="KW-0472">Membrane</keyword>
<sequence>MNPQPDDADESTDDPGGDRDGTDSDTDPATAAESAGTHAAETNGSRLTDALWARHANPLSGWSRVLTLPILMTGIYTRRPRLVAFALGFAVFNPVLFSPPDDADAWMTRVVLGERMYYRHREGRGAVDLLNYVNGPITAYAVYAAYRRRPVATVVATALSMATKFLFVGYVARYYEQNRERFPEDVPAFDRRDA</sequence>
<reference evidence="3 4" key="1">
    <citation type="journal article" date="2019" name="Int. J. Syst. Evol. Microbiol.">
        <title>The Global Catalogue of Microorganisms (GCM) 10K type strain sequencing project: providing services to taxonomists for standard genome sequencing and annotation.</title>
        <authorList>
            <consortium name="The Broad Institute Genomics Platform"/>
            <consortium name="The Broad Institute Genome Sequencing Center for Infectious Disease"/>
            <person name="Wu L."/>
            <person name="Ma J."/>
        </authorList>
    </citation>
    <scope>NUCLEOTIDE SEQUENCE [LARGE SCALE GENOMIC DNA]</scope>
    <source>
        <strain evidence="3 4">CGMCC 1.12237</strain>
    </source>
</reference>
<name>A0ABD5RE71_9EURY</name>
<dbReference type="EMBL" id="JBHSKX010000002">
    <property type="protein sequence ID" value="MFC5368118.1"/>
    <property type="molecule type" value="Genomic_DNA"/>
</dbReference>
<keyword evidence="2" id="KW-1133">Transmembrane helix</keyword>
<evidence type="ECO:0000256" key="1">
    <source>
        <dbReference type="SAM" id="MobiDB-lite"/>
    </source>
</evidence>
<dbReference type="RefSeq" id="WP_227230351.1">
    <property type="nucleotide sequence ID" value="NZ_JAJCVJ010000002.1"/>
</dbReference>